<proteinExistence type="predicted"/>
<comment type="caution">
    <text evidence="1">The sequence shown here is derived from an EMBL/GenBank/DDBJ whole genome shotgun (WGS) entry which is preliminary data.</text>
</comment>
<name>A0A6A3HZ80_9STRA</name>
<evidence type="ECO:0000313" key="1">
    <source>
        <dbReference type="EMBL" id="KAE8975310.1"/>
    </source>
</evidence>
<accession>A0A6A3HZ80</accession>
<dbReference type="Proteomes" id="UP000429607">
    <property type="component" value="Unassembled WGS sequence"/>
</dbReference>
<organism evidence="1 2">
    <name type="scientific">Phytophthora rubi</name>
    <dbReference type="NCBI Taxonomy" id="129364"/>
    <lineage>
        <taxon>Eukaryota</taxon>
        <taxon>Sar</taxon>
        <taxon>Stramenopiles</taxon>
        <taxon>Oomycota</taxon>
        <taxon>Peronosporomycetes</taxon>
        <taxon>Peronosporales</taxon>
        <taxon>Peronosporaceae</taxon>
        <taxon>Phytophthora</taxon>
    </lineage>
</organism>
<reference evidence="1 2" key="1">
    <citation type="submission" date="2018-09" db="EMBL/GenBank/DDBJ databases">
        <title>Genomic investigation of the strawberry pathogen Phytophthora fragariae indicates pathogenicity is determined by transcriptional variation in three key races.</title>
        <authorList>
            <person name="Adams T.M."/>
            <person name="Armitage A.D."/>
            <person name="Sobczyk M.K."/>
            <person name="Bates H.J."/>
            <person name="Dunwell J.M."/>
            <person name="Nellist C.F."/>
            <person name="Harrison R.J."/>
        </authorList>
    </citation>
    <scope>NUCLEOTIDE SEQUENCE [LARGE SCALE GENOMIC DNA]</scope>
    <source>
        <strain evidence="1 2">SCRP249</strain>
    </source>
</reference>
<dbReference type="AlphaFoldDB" id="A0A6A3HZ80"/>
<sequence length="30" mass="3301">MFYIAPLLLSTSQILQCSILFVSASQDIVV</sequence>
<protein>
    <submittedName>
        <fullName evidence="1">Uncharacterized protein</fullName>
    </submittedName>
</protein>
<evidence type="ECO:0000313" key="2">
    <source>
        <dbReference type="Proteomes" id="UP000429607"/>
    </source>
</evidence>
<gene>
    <name evidence="1" type="ORF">PR001_g25743</name>
</gene>
<dbReference type="EMBL" id="QXFV01003607">
    <property type="protein sequence ID" value="KAE8975310.1"/>
    <property type="molecule type" value="Genomic_DNA"/>
</dbReference>